<keyword evidence="7" id="KW-1133">Transmembrane helix</keyword>
<feature type="signal peptide" evidence="11">
    <location>
        <begin position="1"/>
        <end position="24"/>
    </location>
</feature>
<feature type="chain" id="PRO_5009314305" description="Hexosyltransferase" evidence="11">
    <location>
        <begin position="25"/>
        <end position="365"/>
    </location>
</feature>
<evidence type="ECO:0000256" key="11">
    <source>
        <dbReference type="SAM" id="SignalP"/>
    </source>
</evidence>
<evidence type="ECO:0000256" key="8">
    <source>
        <dbReference type="ARBA" id="ARBA00023034"/>
    </source>
</evidence>
<dbReference type="AlphaFoldDB" id="A0A1I8A5I2"/>
<keyword evidence="9" id="KW-0472">Membrane</keyword>
<evidence type="ECO:0000256" key="5">
    <source>
        <dbReference type="ARBA" id="ARBA00022692"/>
    </source>
</evidence>
<dbReference type="GO" id="GO:0016758">
    <property type="term" value="F:hexosyltransferase activity"/>
    <property type="evidence" value="ECO:0007669"/>
    <property type="project" value="InterPro"/>
</dbReference>
<dbReference type="WBParaSite" id="L893_g32896.t1">
    <property type="protein sequence ID" value="L893_g32896.t1"/>
    <property type="gene ID" value="L893_g32896"/>
</dbReference>
<comment type="subcellular location">
    <subcellularLocation>
        <location evidence="1 10">Golgi apparatus membrane</location>
        <topology evidence="1 10">Single-pass type II membrane protein</topology>
    </subcellularLocation>
</comment>
<sequence length="365" mass="42566">MGSPSALIPPLVVFFLVSTIYWNAKTLISTPCRGDAAVKIRKLHLNDSDVDNVVILKERIKWPKINIRPKRLHLDRNLSFLIVVHSGVHNFERRYEMRTVLSKKIRKQNNFDIVFVTGRPTDRSTQDLLQAEADVNDDILQSTVAPLNQYPTQAEAWISYVYENFRNSTRFILKVDDDVFINEGLVANFLASRSHSESQKSIYCYPFKIAADKRPWRKHYLTEAEFPFRNLGIFCAGLAYTLSADLLPHLYKNVQRTRFVWLDDWYVTHALLVDVNPTIYDISPFYFSSESAREAFSRLRQVLVGDLPAPWFAHLRPRQRFDRNGQLDFWQRSQLCSEKQGNPVVVTKESRQWSDFINPLKLFFS</sequence>
<evidence type="ECO:0000256" key="9">
    <source>
        <dbReference type="ARBA" id="ARBA00023136"/>
    </source>
</evidence>
<keyword evidence="5" id="KW-0812">Transmembrane</keyword>
<keyword evidence="11" id="KW-0732">Signal</keyword>
<evidence type="ECO:0000313" key="12">
    <source>
        <dbReference type="Proteomes" id="UP000095287"/>
    </source>
</evidence>
<evidence type="ECO:0000313" key="13">
    <source>
        <dbReference type="WBParaSite" id="L893_g32896.t1"/>
    </source>
</evidence>
<keyword evidence="12" id="KW-1185">Reference proteome</keyword>
<comment type="similarity">
    <text evidence="2 10">Belongs to the glycosyltransferase 31 family.</text>
</comment>
<keyword evidence="6" id="KW-0735">Signal-anchor</keyword>
<evidence type="ECO:0000256" key="7">
    <source>
        <dbReference type="ARBA" id="ARBA00022989"/>
    </source>
</evidence>
<dbReference type="GO" id="GO:0006493">
    <property type="term" value="P:protein O-linked glycosylation"/>
    <property type="evidence" value="ECO:0007669"/>
    <property type="project" value="TreeGrafter"/>
</dbReference>
<organism evidence="12 13">
    <name type="scientific">Steinernema glaseri</name>
    <dbReference type="NCBI Taxonomy" id="37863"/>
    <lineage>
        <taxon>Eukaryota</taxon>
        <taxon>Metazoa</taxon>
        <taxon>Ecdysozoa</taxon>
        <taxon>Nematoda</taxon>
        <taxon>Chromadorea</taxon>
        <taxon>Rhabditida</taxon>
        <taxon>Tylenchina</taxon>
        <taxon>Panagrolaimomorpha</taxon>
        <taxon>Strongyloidoidea</taxon>
        <taxon>Steinernematidae</taxon>
        <taxon>Steinernema</taxon>
    </lineage>
</organism>
<keyword evidence="3 10" id="KW-0328">Glycosyltransferase</keyword>
<reference evidence="13" key="1">
    <citation type="submission" date="2016-11" db="UniProtKB">
        <authorList>
            <consortium name="WormBaseParasite"/>
        </authorList>
    </citation>
    <scope>IDENTIFICATION</scope>
</reference>
<dbReference type="GO" id="GO:0000139">
    <property type="term" value="C:Golgi membrane"/>
    <property type="evidence" value="ECO:0007669"/>
    <property type="project" value="UniProtKB-SubCell"/>
</dbReference>
<accession>A0A1I8A5I2</accession>
<protein>
    <recommendedName>
        <fullName evidence="10">Hexosyltransferase</fullName>
        <ecNumber evidence="10">2.4.1.-</ecNumber>
    </recommendedName>
</protein>
<dbReference type="Proteomes" id="UP000095287">
    <property type="component" value="Unplaced"/>
</dbReference>
<evidence type="ECO:0000256" key="2">
    <source>
        <dbReference type="ARBA" id="ARBA00008661"/>
    </source>
</evidence>
<dbReference type="InterPro" id="IPR002659">
    <property type="entry name" value="Glyco_trans_31"/>
</dbReference>
<evidence type="ECO:0000256" key="6">
    <source>
        <dbReference type="ARBA" id="ARBA00022968"/>
    </source>
</evidence>
<name>A0A1I8A5I2_9BILA</name>
<dbReference type="PANTHER" id="PTHR11214">
    <property type="entry name" value="BETA-1,3-N-ACETYLGLUCOSAMINYLTRANSFERASE"/>
    <property type="match status" value="1"/>
</dbReference>
<dbReference type="EC" id="2.4.1.-" evidence="10"/>
<dbReference type="Pfam" id="PF01762">
    <property type="entry name" value="Galactosyl_T"/>
    <property type="match status" value="1"/>
</dbReference>
<dbReference type="PANTHER" id="PTHR11214:SF364">
    <property type="entry name" value="HEXOSYLTRANSFERASE"/>
    <property type="match status" value="1"/>
</dbReference>
<evidence type="ECO:0000256" key="1">
    <source>
        <dbReference type="ARBA" id="ARBA00004323"/>
    </source>
</evidence>
<keyword evidence="4" id="KW-0808">Transferase</keyword>
<keyword evidence="8 10" id="KW-0333">Golgi apparatus</keyword>
<evidence type="ECO:0000256" key="3">
    <source>
        <dbReference type="ARBA" id="ARBA00022676"/>
    </source>
</evidence>
<proteinExistence type="inferred from homology"/>
<dbReference type="Gene3D" id="3.90.550.50">
    <property type="match status" value="1"/>
</dbReference>
<evidence type="ECO:0000256" key="10">
    <source>
        <dbReference type="RuleBase" id="RU363063"/>
    </source>
</evidence>
<evidence type="ECO:0000256" key="4">
    <source>
        <dbReference type="ARBA" id="ARBA00022679"/>
    </source>
</evidence>